<dbReference type="Proteomes" id="UP000219494">
    <property type="component" value="Unassembled WGS sequence"/>
</dbReference>
<keyword evidence="2" id="KW-1185">Reference proteome</keyword>
<proteinExistence type="predicted"/>
<dbReference type="EMBL" id="OBMI01000003">
    <property type="protein sequence ID" value="SOB87572.1"/>
    <property type="molecule type" value="Genomic_DNA"/>
</dbReference>
<gene>
    <name evidence="1" type="ORF">SAMN06297144_2704</name>
</gene>
<dbReference type="Pfam" id="PF00494">
    <property type="entry name" value="SQS_PSY"/>
    <property type="match status" value="1"/>
</dbReference>
<dbReference type="InterPro" id="IPR002060">
    <property type="entry name" value="Squ/phyt_synthse"/>
</dbReference>
<organism evidence="1 2">
    <name type="scientific">Sphingomonas guangdongensis</name>
    <dbReference type="NCBI Taxonomy" id="1141890"/>
    <lineage>
        <taxon>Bacteria</taxon>
        <taxon>Pseudomonadati</taxon>
        <taxon>Pseudomonadota</taxon>
        <taxon>Alphaproteobacteria</taxon>
        <taxon>Sphingomonadales</taxon>
        <taxon>Sphingomonadaceae</taxon>
        <taxon>Sphingomonas</taxon>
    </lineage>
</organism>
<evidence type="ECO:0000313" key="1">
    <source>
        <dbReference type="EMBL" id="SOB87572.1"/>
    </source>
</evidence>
<dbReference type="OrthoDB" id="9814909at2"/>
<sequence>MVNSPFTPEAAADDPRAAERRVVLSYVPADARAGMAALLALDDQLANIVRTTREPMVGQMRLTWWHDAIARLETAAPPAQPVLEALASRVVPVCGAAAFLPAIDGWEVLLEPELGDDDLATYAAGRGALFAAAAVLMGEGAERIGHAGEAWALHDLAAHVRDPALAARARRLAQARQERRRWPVRLRALGALTSLARDHDRAPAVRIGRALWLRLTGY</sequence>
<name>A0A285R5E0_9SPHN</name>
<protein>
    <submittedName>
        <fullName evidence="1">Phytoene synthase</fullName>
    </submittedName>
</protein>
<accession>A0A285R5E0</accession>
<reference evidence="1 2" key="1">
    <citation type="submission" date="2017-07" db="EMBL/GenBank/DDBJ databases">
        <authorList>
            <person name="Sun Z.S."/>
            <person name="Albrecht U."/>
            <person name="Echele G."/>
            <person name="Lee C.C."/>
        </authorList>
    </citation>
    <scope>NUCLEOTIDE SEQUENCE [LARGE SCALE GENOMIC DNA]</scope>
    <source>
        <strain evidence="1 2">CGMCC 1.12672</strain>
    </source>
</reference>
<dbReference type="RefSeq" id="WP_097064556.1">
    <property type="nucleotide sequence ID" value="NZ_OBMI01000003.1"/>
</dbReference>
<evidence type="ECO:0000313" key="2">
    <source>
        <dbReference type="Proteomes" id="UP000219494"/>
    </source>
</evidence>
<dbReference type="AlphaFoldDB" id="A0A285R5E0"/>